<proteinExistence type="inferred from homology"/>
<accession>M7NIY6</accession>
<dbReference type="GO" id="GO:0046872">
    <property type="term" value="F:metal ion binding"/>
    <property type="evidence" value="ECO:0007669"/>
    <property type="project" value="UniProtKB-KW"/>
</dbReference>
<feature type="short sequence motif" description="Nudix box" evidence="10">
    <location>
        <begin position="74"/>
        <end position="97"/>
    </location>
</feature>
<feature type="binding site" evidence="9">
    <location>
        <position position="90"/>
    </location>
    <ligand>
        <name>Mg(2+)</name>
        <dbReference type="ChEBI" id="CHEBI:18420"/>
        <label>1</label>
    </ligand>
</feature>
<evidence type="ECO:0000313" key="12">
    <source>
        <dbReference type="EMBL" id="EMR01720.1"/>
    </source>
</evidence>
<dbReference type="eggNOG" id="COG0494">
    <property type="taxonomic scope" value="Bacteria"/>
</dbReference>
<evidence type="ECO:0000313" key="13">
    <source>
        <dbReference type="Proteomes" id="UP000011910"/>
    </source>
</evidence>
<protein>
    <recommendedName>
        <fullName evidence="5">GDP-mannose pyrophosphatase</fullName>
    </recommendedName>
    <alternativeName>
        <fullName evidence="7">GDP-mannose hydrolase</fullName>
    </alternativeName>
    <alternativeName>
        <fullName evidence="8">GDPMK</fullName>
    </alternativeName>
</protein>
<evidence type="ECO:0000256" key="2">
    <source>
        <dbReference type="ARBA" id="ARBA00001946"/>
    </source>
</evidence>
<keyword evidence="9" id="KW-0460">Magnesium</keyword>
<organism evidence="12 13">
    <name type="scientific">Cesiribacter andamanensis AMV16</name>
    <dbReference type="NCBI Taxonomy" id="1279009"/>
    <lineage>
        <taxon>Bacteria</taxon>
        <taxon>Pseudomonadati</taxon>
        <taxon>Bacteroidota</taxon>
        <taxon>Cytophagia</taxon>
        <taxon>Cytophagales</taxon>
        <taxon>Cesiribacteraceae</taxon>
        <taxon>Cesiribacter</taxon>
    </lineage>
</organism>
<dbReference type="GO" id="GO:0005829">
    <property type="term" value="C:cytosol"/>
    <property type="evidence" value="ECO:0007669"/>
    <property type="project" value="TreeGrafter"/>
</dbReference>
<evidence type="ECO:0000256" key="7">
    <source>
        <dbReference type="ARBA" id="ARBA00032162"/>
    </source>
</evidence>
<keyword evidence="13" id="KW-1185">Reference proteome</keyword>
<dbReference type="InterPro" id="IPR004385">
    <property type="entry name" value="NDP_pyrophosphatase"/>
</dbReference>
<dbReference type="GO" id="GO:0019144">
    <property type="term" value="F:ADP-sugar diphosphatase activity"/>
    <property type="evidence" value="ECO:0007669"/>
    <property type="project" value="TreeGrafter"/>
</dbReference>
<evidence type="ECO:0000256" key="9">
    <source>
        <dbReference type="PIRSR" id="PIRSR604385-2"/>
    </source>
</evidence>
<evidence type="ECO:0000256" key="8">
    <source>
        <dbReference type="ARBA" id="ARBA00032272"/>
    </source>
</evidence>
<feature type="binding site" evidence="9">
    <location>
        <position position="94"/>
    </location>
    <ligand>
        <name>Mg(2+)</name>
        <dbReference type="ChEBI" id="CHEBI:18420"/>
        <label>1</label>
    </ligand>
</feature>
<gene>
    <name evidence="12" type="primary">nudK</name>
    <name evidence="12" type="ORF">ADICEAN_03147</name>
</gene>
<evidence type="ECO:0000256" key="4">
    <source>
        <dbReference type="ARBA" id="ARBA00011738"/>
    </source>
</evidence>
<dbReference type="GO" id="GO:0019693">
    <property type="term" value="P:ribose phosphate metabolic process"/>
    <property type="evidence" value="ECO:0007669"/>
    <property type="project" value="TreeGrafter"/>
</dbReference>
<name>M7NIY6_9BACT</name>
<sequence>MHPMNIKGEEILHKGFYTFKKLLVDYKGETLEREQIDIGRVAAALVYNTQRNTYLLVKQYRFGAGQPLQEIVAGMVDNRQNDPQQTIRKEVEEETGYRVDRLEQLMDFYPSPGASTEKVYLYYAEVSQKTAEGVGLIRSMKR</sequence>
<comment type="subunit">
    <text evidence="4">Homodimer.</text>
</comment>
<dbReference type="STRING" id="1279009.ADICEAN_03147"/>
<dbReference type="Gene3D" id="3.90.79.10">
    <property type="entry name" value="Nucleoside Triphosphate Pyrophosphohydrolase"/>
    <property type="match status" value="1"/>
</dbReference>
<comment type="cofactor">
    <cofactor evidence="2 9">
        <name>Mg(2+)</name>
        <dbReference type="ChEBI" id="CHEBI:18420"/>
    </cofactor>
</comment>
<evidence type="ECO:0000256" key="1">
    <source>
        <dbReference type="ARBA" id="ARBA00000847"/>
    </source>
</evidence>
<dbReference type="Proteomes" id="UP000011910">
    <property type="component" value="Unassembled WGS sequence"/>
</dbReference>
<evidence type="ECO:0000256" key="5">
    <source>
        <dbReference type="ARBA" id="ARBA00016377"/>
    </source>
</evidence>
<evidence type="ECO:0000256" key="3">
    <source>
        <dbReference type="ARBA" id="ARBA00007275"/>
    </source>
</evidence>
<dbReference type="EMBL" id="AODQ01000094">
    <property type="protein sequence ID" value="EMR01720.1"/>
    <property type="molecule type" value="Genomic_DNA"/>
</dbReference>
<reference evidence="12 13" key="1">
    <citation type="journal article" date="2013" name="Genome Announc.">
        <title>Draft Genome Sequence of Cesiribacter andamanensis Strain AMV16T, Isolated from a Soil Sample from a Mud Volcano in the Andaman Islands, India.</title>
        <authorList>
            <person name="Shivaji S."/>
            <person name="Ara S."/>
            <person name="Begum Z."/>
            <person name="Srinivas T.N."/>
            <person name="Singh A."/>
            <person name="Kumar Pinnaka A."/>
        </authorList>
    </citation>
    <scope>NUCLEOTIDE SEQUENCE [LARGE SCALE GENOMIC DNA]</scope>
    <source>
        <strain evidence="12 13">AMV16</strain>
    </source>
</reference>
<feature type="binding site" evidence="9">
    <location>
        <position position="73"/>
    </location>
    <ligand>
        <name>Mg(2+)</name>
        <dbReference type="ChEBI" id="CHEBI:18420"/>
        <label>1</label>
    </ligand>
</feature>
<keyword evidence="6 12" id="KW-0378">Hydrolase</keyword>
<dbReference type="PANTHER" id="PTHR11839">
    <property type="entry name" value="UDP/ADP-SUGAR PYROPHOSPHATASE"/>
    <property type="match status" value="1"/>
</dbReference>
<dbReference type="NCBIfam" id="TIGR00052">
    <property type="entry name" value="nudix-type nucleoside diphosphatase, YffH/AdpP family"/>
    <property type="match status" value="1"/>
</dbReference>
<feature type="domain" description="Nudix hydrolase" evidence="11">
    <location>
        <begin position="37"/>
        <end position="142"/>
    </location>
</feature>
<evidence type="ECO:0000256" key="6">
    <source>
        <dbReference type="ARBA" id="ARBA00022801"/>
    </source>
</evidence>
<dbReference type="PROSITE" id="PS51462">
    <property type="entry name" value="NUDIX"/>
    <property type="match status" value="1"/>
</dbReference>
<dbReference type="InterPro" id="IPR015797">
    <property type="entry name" value="NUDIX_hydrolase-like_dom_sf"/>
</dbReference>
<dbReference type="PANTHER" id="PTHR11839:SF18">
    <property type="entry name" value="NUDIX HYDROLASE DOMAIN-CONTAINING PROTEIN"/>
    <property type="match status" value="1"/>
</dbReference>
<dbReference type="AlphaFoldDB" id="M7NIY6"/>
<comment type="caution">
    <text evidence="12">The sequence shown here is derived from an EMBL/GenBank/DDBJ whole genome shotgun (WGS) entry which is preliminary data.</text>
</comment>
<comment type="similarity">
    <text evidence="3">Belongs to the Nudix hydrolase family. NudK subfamily.</text>
</comment>
<evidence type="ECO:0000256" key="10">
    <source>
        <dbReference type="PIRSR" id="PIRSR604385-3"/>
    </source>
</evidence>
<dbReference type="InterPro" id="IPR000086">
    <property type="entry name" value="NUDIX_hydrolase_dom"/>
</dbReference>
<dbReference type="GO" id="GO:0006753">
    <property type="term" value="P:nucleoside phosphate metabolic process"/>
    <property type="evidence" value="ECO:0007669"/>
    <property type="project" value="TreeGrafter"/>
</dbReference>
<evidence type="ECO:0000259" key="11">
    <source>
        <dbReference type="PROSITE" id="PS51462"/>
    </source>
</evidence>
<dbReference type="Pfam" id="PF00293">
    <property type="entry name" value="NUDIX"/>
    <property type="match status" value="1"/>
</dbReference>
<keyword evidence="9" id="KW-0479">Metal-binding</keyword>
<comment type="catalytic activity">
    <reaction evidence="1">
        <text>GDP-alpha-D-mannose + H2O = alpha-D-mannose 1-phosphate + GMP + 2 H(+)</text>
        <dbReference type="Rhea" id="RHEA:27978"/>
        <dbReference type="ChEBI" id="CHEBI:15377"/>
        <dbReference type="ChEBI" id="CHEBI:15378"/>
        <dbReference type="ChEBI" id="CHEBI:57527"/>
        <dbReference type="ChEBI" id="CHEBI:58115"/>
        <dbReference type="ChEBI" id="CHEBI:58409"/>
    </reaction>
</comment>
<dbReference type="SUPFAM" id="SSF55811">
    <property type="entry name" value="Nudix"/>
    <property type="match status" value="1"/>
</dbReference>